<dbReference type="InterPro" id="IPR029787">
    <property type="entry name" value="Nucleotide_cyclase"/>
</dbReference>
<evidence type="ECO:0000313" key="6">
    <source>
        <dbReference type="Proteomes" id="UP001238603"/>
    </source>
</evidence>
<dbReference type="PANTHER" id="PTHR45138:SF6">
    <property type="entry name" value="DIGUANYLATE CYCLASE DGCN"/>
    <property type="match status" value="1"/>
</dbReference>
<dbReference type="PANTHER" id="PTHR45138">
    <property type="entry name" value="REGULATORY COMPONENTS OF SENSORY TRANSDUCTION SYSTEM"/>
    <property type="match status" value="1"/>
</dbReference>
<dbReference type="Gene3D" id="2.130.10.10">
    <property type="entry name" value="YVTN repeat-like/Quinoprotein amine dehydrogenase"/>
    <property type="match status" value="2"/>
</dbReference>
<keyword evidence="6" id="KW-1185">Reference proteome</keyword>
<dbReference type="SMART" id="SM00267">
    <property type="entry name" value="GGDEF"/>
    <property type="match status" value="1"/>
</dbReference>
<dbReference type="InterPro" id="IPR015943">
    <property type="entry name" value="WD40/YVTN_repeat-like_dom_sf"/>
</dbReference>
<dbReference type="InterPro" id="IPR043128">
    <property type="entry name" value="Rev_trsase/Diguanyl_cyclase"/>
</dbReference>
<evidence type="ECO:0000259" key="4">
    <source>
        <dbReference type="PROSITE" id="PS50887"/>
    </source>
</evidence>
<dbReference type="CDD" id="cd01949">
    <property type="entry name" value="GGDEF"/>
    <property type="match status" value="1"/>
</dbReference>
<accession>A0ABT7LG30</accession>
<keyword evidence="3" id="KW-0732">Signal</keyword>
<comment type="caution">
    <text evidence="5">The sequence shown here is derived from an EMBL/GenBank/DDBJ whole genome shotgun (WGS) entry which is preliminary data.</text>
</comment>
<organism evidence="5 6">
    <name type="scientific">Roseateles subflavus</name>
    <dbReference type="NCBI Taxonomy" id="3053353"/>
    <lineage>
        <taxon>Bacteria</taxon>
        <taxon>Pseudomonadati</taxon>
        <taxon>Pseudomonadota</taxon>
        <taxon>Betaproteobacteria</taxon>
        <taxon>Burkholderiales</taxon>
        <taxon>Sphaerotilaceae</taxon>
        <taxon>Roseateles</taxon>
    </lineage>
</organism>
<dbReference type="Gene3D" id="3.30.70.270">
    <property type="match status" value="1"/>
</dbReference>
<feature type="compositionally biased region" description="Polar residues" evidence="2">
    <location>
        <begin position="1071"/>
        <end position="1081"/>
    </location>
</feature>
<feature type="chain" id="PRO_5046272657" description="diguanylate cyclase" evidence="3">
    <location>
        <begin position="26"/>
        <end position="1093"/>
    </location>
</feature>
<feature type="domain" description="GGDEF" evidence="4">
    <location>
        <begin position="901"/>
        <end position="1040"/>
    </location>
</feature>
<evidence type="ECO:0000313" key="5">
    <source>
        <dbReference type="EMBL" id="MDL5031150.1"/>
    </source>
</evidence>
<dbReference type="RefSeq" id="WP_285981265.1">
    <property type="nucleotide sequence ID" value="NZ_JASVDS010000001.1"/>
</dbReference>
<dbReference type="NCBIfam" id="TIGR00254">
    <property type="entry name" value="GGDEF"/>
    <property type="match status" value="1"/>
</dbReference>
<dbReference type="InterPro" id="IPR011123">
    <property type="entry name" value="Y_Y_Y"/>
</dbReference>
<dbReference type="Pfam" id="PF07495">
    <property type="entry name" value="Y_Y_Y"/>
    <property type="match status" value="1"/>
</dbReference>
<gene>
    <name evidence="5" type="ORF">QRD43_04450</name>
</gene>
<dbReference type="Proteomes" id="UP001238603">
    <property type="component" value="Unassembled WGS sequence"/>
</dbReference>
<dbReference type="InterPro" id="IPR013783">
    <property type="entry name" value="Ig-like_fold"/>
</dbReference>
<dbReference type="SUPFAM" id="SSF63829">
    <property type="entry name" value="Calcium-dependent phosphotriesterase"/>
    <property type="match status" value="2"/>
</dbReference>
<dbReference type="Pfam" id="PF07494">
    <property type="entry name" value="Reg_prop"/>
    <property type="match status" value="4"/>
</dbReference>
<reference evidence="5 6" key="1">
    <citation type="submission" date="2023-06" db="EMBL/GenBank/DDBJ databases">
        <title>Pelomonas sp. APW6 16S ribosomal RNA gene genome sequencing and assembly.</title>
        <authorList>
            <person name="Woo H."/>
        </authorList>
    </citation>
    <scope>NUCLEOTIDE SEQUENCE [LARGE SCALE GENOMIC DNA]</scope>
    <source>
        <strain evidence="5 6">APW6</strain>
    </source>
</reference>
<dbReference type="PROSITE" id="PS50887">
    <property type="entry name" value="GGDEF"/>
    <property type="match status" value="1"/>
</dbReference>
<dbReference type="InterPro" id="IPR050469">
    <property type="entry name" value="Diguanylate_Cyclase"/>
</dbReference>
<dbReference type="SUPFAM" id="SSF55073">
    <property type="entry name" value="Nucleotide cyclase"/>
    <property type="match status" value="1"/>
</dbReference>
<dbReference type="InterPro" id="IPR000160">
    <property type="entry name" value="GGDEF_dom"/>
</dbReference>
<dbReference type="EMBL" id="JASVDS010000001">
    <property type="protein sequence ID" value="MDL5031150.1"/>
    <property type="molecule type" value="Genomic_DNA"/>
</dbReference>
<proteinExistence type="predicted"/>
<evidence type="ECO:0000256" key="3">
    <source>
        <dbReference type="SAM" id="SignalP"/>
    </source>
</evidence>
<evidence type="ECO:0000256" key="2">
    <source>
        <dbReference type="SAM" id="MobiDB-lite"/>
    </source>
</evidence>
<dbReference type="Pfam" id="PF00990">
    <property type="entry name" value="GGDEF"/>
    <property type="match status" value="1"/>
</dbReference>
<feature type="signal peptide" evidence="3">
    <location>
        <begin position="1"/>
        <end position="25"/>
    </location>
</feature>
<protein>
    <recommendedName>
        <fullName evidence="1">diguanylate cyclase</fullName>
        <ecNumber evidence="1">2.7.7.65</ecNumber>
    </recommendedName>
</protein>
<sequence length="1093" mass="120237">MLARFIRFRRCLLLPLLTGALVAQAGPRAAPAATVKPPAAAASADARAAPALTEPRFEAVGDVASITDGVVSALAQDGRGFIWIGTTAGLVRFDGYQLRTYQLGNDSKRNTPAGTSFVRSLLASQEGVLWIGTESDGLARFDPQTDRWTFFRSKPDDPKALAPGTVRALAQALDGTLWVGTIGGGLDRFDPATGQFTHFRQGAASGLPDDRIQTLFIDTRGDLWVGTWNGVARLRKGAERFETLSVDGRPLGERIITLLAESPDGHLWVGTQQGDLLRLGKDSPQLQWIELGEQSGRRDTLYAMVAPDPQRLWVARASGIEERDPLSGRLLRRLQHDIRRPWGLAGNDVRALLRDAAGWIWVGSYGGGLQLHNPANAGLWVRHADLDEHSPLAQADVRSILQLRSGAVWMGTNERGVAILDRDLRLVGHIAPQEGAGFRGGRVGGLAQTPDGQVWVGTDTALYRFNEARQLLGHYSAGKGRVRRLMADGAGRLWVATQDGLYHYDREQDRLQRVTLAGGRKLSGDVNALAEDAEGRLWVGGEGGLYLLPKGASELEEMRSPPGAGLSNHSVLGLLIDRQQRLWVDTAAGLHQLNGWKGQEALFERISEKHGLGGKAFGANLMDDEQGRIWTHRAVFDPKSGRHHELSVADGAAFGTGWFRAYARLDDGRMLVGGSKGVLVIDAGRFKPWTYQPPLVVSEMRVAGERTPPGPVGETIVLKPGQRDFSLEFSALDFSNPAVLNYRYRLQGYDTDWVESEASQRMASYTNLDPGRYLLQVQGSNRVGQWSPHELLVPLHVQPAWWQTWWARLGGVLVALLGVYGIVHLRTGYLRRAQAVLEARVRERTHELVSLSQALKEASLTDPLTGLRNRRFLAQHIESDINSVVRGYEGEVQRLAREPGQDIVFFMVDLDHFKQVNDDYGHAAGDAVLAQMQALLRQVFRDADYLIRWGGEEFLVVARNTDRHHAAELAERARRTLARYEFRLDDGRMLRRTCSLGFAAFPLSPKFPRGLDWSTVVDLADAALYAVKRGGRNGWLGLVSANVDTLEELREWSRRPLAEWAATGRLEMVGSGQSRPESPQSPGAGETDGGSGR</sequence>
<dbReference type="Gene3D" id="2.60.40.10">
    <property type="entry name" value="Immunoglobulins"/>
    <property type="match status" value="1"/>
</dbReference>
<dbReference type="InterPro" id="IPR011110">
    <property type="entry name" value="Reg_prop"/>
</dbReference>
<evidence type="ECO:0000256" key="1">
    <source>
        <dbReference type="ARBA" id="ARBA00012528"/>
    </source>
</evidence>
<dbReference type="EC" id="2.7.7.65" evidence="1"/>
<name>A0ABT7LG30_9BURK</name>
<feature type="region of interest" description="Disordered" evidence="2">
    <location>
        <begin position="1066"/>
        <end position="1093"/>
    </location>
</feature>